<accession>A0A518HWH6</accession>
<dbReference type="InterPro" id="IPR011444">
    <property type="entry name" value="DUF1549"/>
</dbReference>
<evidence type="ECO:0000259" key="1">
    <source>
        <dbReference type="Pfam" id="PF07583"/>
    </source>
</evidence>
<dbReference type="EMBL" id="CP037423">
    <property type="protein sequence ID" value="QDV45209.1"/>
    <property type="molecule type" value="Genomic_DNA"/>
</dbReference>
<name>A0A518HWH6_9BACT</name>
<dbReference type="KEGG" id="snep:Enr13x_50840"/>
<dbReference type="Pfam" id="PF07583">
    <property type="entry name" value="PSCyt2"/>
    <property type="match status" value="1"/>
</dbReference>
<dbReference type="AlphaFoldDB" id="A0A518HWH6"/>
<feature type="domain" description="DUF1549" evidence="1">
    <location>
        <begin position="334"/>
        <end position="516"/>
    </location>
</feature>
<dbReference type="RefSeq" id="WP_145389410.1">
    <property type="nucleotide sequence ID" value="NZ_CP037423.1"/>
</dbReference>
<dbReference type="PANTHER" id="PTHR35889:SF3">
    <property type="entry name" value="F-BOX DOMAIN-CONTAINING PROTEIN"/>
    <property type="match status" value="1"/>
</dbReference>
<dbReference type="Proteomes" id="UP000319004">
    <property type="component" value="Chromosome"/>
</dbReference>
<proteinExistence type="predicted"/>
<dbReference type="InterPro" id="IPR022655">
    <property type="entry name" value="DUF1553"/>
</dbReference>
<evidence type="ECO:0000259" key="2">
    <source>
        <dbReference type="Pfam" id="PF07587"/>
    </source>
</evidence>
<dbReference type="Pfam" id="PF07587">
    <property type="entry name" value="PSD1"/>
    <property type="match status" value="1"/>
</dbReference>
<keyword evidence="4" id="KW-1185">Reference proteome</keyword>
<feature type="domain" description="DUF1553" evidence="2">
    <location>
        <begin position="568"/>
        <end position="806"/>
    </location>
</feature>
<evidence type="ECO:0000313" key="4">
    <source>
        <dbReference type="Proteomes" id="UP000319004"/>
    </source>
</evidence>
<evidence type="ECO:0000313" key="3">
    <source>
        <dbReference type="EMBL" id="QDV45209.1"/>
    </source>
</evidence>
<dbReference type="OrthoDB" id="289126at2"/>
<sequence>MRPRLKSFRSLLLVVVIAFLGDCIVSAAAPAGEADFAVLPPTIELQGRESRQRISIVGLRDQMPSAVLDRESYSITIEDPTIATIQDGVVTAVADGQTTLRCRVGARVIDVPVVVSGTETTHRWSFRHDVQSVLAKAGCNMGSCHGALAGKGGFRLSLRGYDSQSDFLSITRQARGRRIEMADPGRSLLLAKPTGALPHKGGLRLEVDSHDYRVISRWIADGAEGPRDDDPTLERISVMPENALLSPGDTSQVLVSAHYDDGRVIDVTHWAKFTATDEAVAGVDGDGLARVRGSGEAAVLVWFGSKVVLARMTVPYEHSVAAESYQDAPRRNFIDQENLTQLRTLNLLPSPRCSDETFLRRSTLDTIGRLPTPEERQQFLASDPRDRRDDWIERLLSSDDFVSYWAYKWSDMLLINGTRLRPIAVKTYYAWVRDRVRQNQPWDEFVREILTATGRSDENGATNFYALHQSPEDMTENACQAFLGLSIGCAKCHNHPLEKWTNEQYYAMANLFARVRAKGWGGDGRNGDGLRTLYVSTSGELIQPNRGHPQPPAPLDAPPIAFDNPDDRRQVLATWMTDPDNPYFARSISNRVWANFFGRGLVEQVDDLRLSNPASNESLLTALSDHVVDVDFDLKQLMRTILQSETYQRSSVALPENGSEGKYHSRYYPKRLMAEVMLDSIDQVLGTSTTFNEVAFPGADRQKTDFYETGTRAIELFDASVNSYFLKTFGRNPREITCECERSDEPSMVQVLHLSNGDTLNPKLTAKRNVITEAVEQGLDDEAILRALFLRGLSREPLESERDALLGVLSEYGREDRLTGLQDVAWSVLTSTEFTFNH</sequence>
<organism evidence="3 4">
    <name type="scientific">Stieleria neptunia</name>
    <dbReference type="NCBI Taxonomy" id="2527979"/>
    <lineage>
        <taxon>Bacteria</taxon>
        <taxon>Pseudomonadati</taxon>
        <taxon>Planctomycetota</taxon>
        <taxon>Planctomycetia</taxon>
        <taxon>Pirellulales</taxon>
        <taxon>Pirellulaceae</taxon>
        <taxon>Stieleria</taxon>
    </lineage>
</organism>
<dbReference type="PANTHER" id="PTHR35889">
    <property type="entry name" value="CYCLOINULO-OLIGOSACCHARIDE FRUCTANOTRANSFERASE-RELATED"/>
    <property type="match status" value="1"/>
</dbReference>
<gene>
    <name evidence="3" type="ORF">Enr13x_50840</name>
</gene>
<dbReference type="Gene3D" id="2.60.40.1080">
    <property type="match status" value="1"/>
</dbReference>
<reference evidence="3 4" key="1">
    <citation type="submission" date="2019-03" db="EMBL/GenBank/DDBJ databases">
        <title>Deep-cultivation of Planctomycetes and their phenomic and genomic characterization uncovers novel biology.</title>
        <authorList>
            <person name="Wiegand S."/>
            <person name="Jogler M."/>
            <person name="Boedeker C."/>
            <person name="Pinto D."/>
            <person name="Vollmers J."/>
            <person name="Rivas-Marin E."/>
            <person name="Kohn T."/>
            <person name="Peeters S.H."/>
            <person name="Heuer A."/>
            <person name="Rast P."/>
            <person name="Oberbeckmann S."/>
            <person name="Bunk B."/>
            <person name="Jeske O."/>
            <person name="Meyerdierks A."/>
            <person name="Storesund J.E."/>
            <person name="Kallscheuer N."/>
            <person name="Luecker S."/>
            <person name="Lage O.M."/>
            <person name="Pohl T."/>
            <person name="Merkel B.J."/>
            <person name="Hornburger P."/>
            <person name="Mueller R.-W."/>
            <person name="Bruemmer F."/>
            <person name="Labrenz M."/>
            <person name="Spormann A.M."/>
            <person name="Op den Camp H."/>
            <person name="Overmann J."/>
            <person name="Amann R."/>
            <person name="Jetten M.S.M."/>
            <person name="Mascher T."/>
            <person name="Medema M.H."/>
            <person name="Devos D.P."/>
            <person name="Kaster A.-K."/>
            <person name="Ovreas L."/>
            <person name="Rohde M."/>
            <person name="Galperin M.Y."/>
            <person name="Jogler C."/>
        </authorList>
    </citation>
    <scope>NUCLEOTIDE SEQUENCE [LARGE SCALE GENOMIC DNA]</scope>
    <source>
        <strain evidence="3 4">Enr13</strain>
    </source>
</reference>
<protein>
    <submittedName>
        <fullName evidence="3">Bacterial Ig-like domain (Group 2)</fullName>
    </submittedName>
</protein>